<dbReference type="OrthoDB" id="4898680at2759"/>
<dbReference type="Proteomes" id="UP000001699">
    <property type="component" value="Unassembled WGS sequence"/>
</dbReference>
<keyword evidence="2" id="KW-1185">Reference proteome</keyword>
<dbReference type="AlphaFoldDB" id="B0Y7Z5"/>
<dbReference type="HOGENOM" id="CLU_2145292_0_0_1"/>
<dbReference type="EMBL" id="DS499599">
    <property type="protein sequence ID" value="EDP49526.1"/>
    <property type="molecule type" value="Genomic_DNA"/>
</dbReference>
<protein>
    <submittedName>
        <fullName evidence="1">Uncharacterized protein</fullName>
    </submittedName>
</protein>
<dbReference type="VEuPathDB" id="FungiDB:AFUB_075560"/>
<name>B0Y7Z5_ASPFC</name>
<organism evidence="1 2">
    <name type="scientific">Aspergillus fumigatus (strain CBS 144.89 / FGSC A1163 / CEA10)</name>
    <name type="common">Neosartorya fumigata</name>
    <dbReference type="NCBI Taxonomy" id="451804"/>
    <lineage>
        <taxon>Eukaryota</taxon>
        <taxon>Fungi</taxon>
        <taxon>Dikarya</taxon>
        <taxon>Ascomycota</taxon>
        <taxon>Pezizomycotina</taxon>
        <taxon>Eurotiomycetes</taxon>
        <taxon>Eurotiomycetidae</taxon>
        <taxon>Eurotiales</taxon>
        <taxon>Aspergillaceae</taxon>
        <taxon>Aspergillus</taxon>
        <taxon>Aspergillus subgen. Fumigati</taxon>
    </lineage>
</organism>
<evidence type="ECO:0000313" key="1">
    <source>
        <dbReference type="EMBL" id="EDP49526.1"/>
    </source>
</evidence>
<evidence type="ECO:0000313" key="2">
    <source>
        <dbReference type="Proteomes" id="UP000001699"/>
    </source>
</evidence>
<sequence>MSGHPSGTLHTVCQVECIRCNDLPDAMTDLLDSAMQIISAVMDFVKYCDQEDSIRQQYTWIYDLSMVGLFIVIDCGMIAGESARTTQYHFDSCESLLFEYRVKGADAPSTED</sequence>
<reference evidence="1 2" key="1">
    <citation type="journal article" date="2008" name="PLoS Genet.">
        <title>Genomic islands in the pathogenic filamentous fungus Aspergillus fumigatus.</title>
        <authorList>
            <person name="Fedorova N.D."/>
            <person name="Khaldi N."/>
            <person name="Joardar V.S."/>
            <person name="Maiti R."/>
            <person name="Amedeo P."/>
            <person name="Anderson M.J."/>
            <person name="Crabtree J."/>
            <person name="Silva J.C."/>
            <person name="Badger J.H."/>
            <person name="Albarraq A."/>
            <person name="Angiuoli S."/>
            <person name="Bussey H."/>
            <person name="Bowyer P."/>
            <person name="Cotty P.J."/>
            <person name="Dyer P.S."/>
            <person name="Egan A."/>
            <person name="Galens K."/>
            <person name="Fraser-Liggett C.M."/>
            <person name="Haas B.J."/>
            <person name="Inman J.M."/>
            <person name="Kent R."/>
            <person name="Lemieux S."/>
            <person name="Malavazi I."/>
            <person name="Orvis J."/>
            <person name="Roemer T."/>
            <person name="Ronning C.M."/>
            <person name="Sundaram J.P."/>
            <person name="Sutton G."/>
            <person name="Turner G."/>
            <person name="Venter J.C."/>
            <person name="White O.R."/>
            <person name="Whitty B.R."/>
            <person name="Youngman P."/>
            <person name="Wolfe K.H."/>
            <person name="Goldman G.H."/>
            <person name="Wortman J.R."/>
            <person name="Jiang B."/>
            <person name="Denning D.W."/>
            <person name="Nierman W.C."/>
        </authorList>
    </citation>
    <scope>NUCLEOTIDE SEQUENCE [LARGE SCALE GENOMIC DNA]</scope>
    <source>
        <strain evidence="2">CBS 144.89 / FGSC A1163 / CEA10</strain>
    </source>
</reference>
<proteinExistence type="predicted"/>
<accession>B0Y7Z5</accession>
<gene>
    <name evidence="1" type="ORF">AFUB_075560</name>
</gene>